<dbReference type="Proteomes" id="UP000322225">
    <property type="component" value="Chromosome 14"/>
</dbReference>
<reference evidence="2" key="2">
    <citation type="submission" date="2024-01" db="EMBL/GenBank/DDBJ databases">
        <title>Comparative genomics of Cryptococcus and Kwoniella reveals pathogenesis evolution and contrasting modes of karyotype evolution via chromosome fusion or intercentromeric recombination.</title>
        <authorList>
            <person name="Coelho M.A."/>
            <person name="David-Palma M."/>
            <person name="Shea T."/>
            <person name="Bowers K."/>
            <person name="McGinley-Smith S."/>
            <person name="Mohammad A.W."/>
            <person name="Gnirke A."/>
            <person name="Yurkov A.M."/>
            <person name="Nowrousian M."/>
            <person name="Sun S."/>
            <person name="Cuomo C.A."/>
            <person name="Heitman J."/>
        </authorList>
    </citation>
    <scope>NUCLEOTIDE SEQUENCE</scope>
    <source>
        <strain evidence="2">CBS 12478</strain>
    </source>
</reference>
<dbReference type="AlphaFoldDB" id="A0AAJ8LQ21"/>
<feature type="compositionally biased region" description="Low complexity" evidence="1">
    <location>
        <begin position="165"/>
        <end position="177"/>
    </location>
</feature>
<dbReference type="EMBL" id="CP144064">
    <property type="protein sequence ID" value="WWD22606.1"/>
    <property type="molecule type" value="Genomic_DNA"/>
</dbReference>
<dbReference type="GeneID" id="43587682"/>
<dbReference type="KEGG" id="ksn:43587682"/>
<dbReference type="RefSeq" id="XP_031861969.2">
    <property type="nucleotide sequence ID" value="XM_032003556.2"/>
</dbReference>
<evidence type="ECO:0000313" key="3">
    <source>
        <dbReference type="Proteomes" id="UP000322225"/>
    </source>
</evidence>
<gene>
    <name evidence="2" type="ORF">CI109_107099</name>
</gene>
<feature type="compositionally biased region" description="Basic and acidic residues" evidence="1">
    <location>
        <begin position="253"/>
        <end position="273"/>
    </location>
</feature>
<organism evidence="2 3">
    <name type="scientific">Kwoniella shandongensis</name>
    <dbReference type="NCBI Taxonomy" id="1734106"/>
    <lineage>
        <taxon>Eukaryota</taxon>
        <taxon>Fungi</taxon>
        <taxon>Dikarya</taxon>
        <taxon>Basidiomycota</taxon>
        <taxon>Agaricomycotina</taxon>
        <taxon>Tremellomycetes</taxon>
        <taxon>Tremellales</taxon>
        <taxon>Cryptococcaceae</taxon>
        <taxon>Kwoniella</taxon>
    </lineage>
</organism>
<sequence length="311" mass="34756">MPDQVPTHPYHRTMNSVATTTNTLASSPDKSCPSSGAVSAIATAAELTRRGYRSSKFDSQVEGGSEFSKKVESHLSNLSSSTPDVRNYLHDIITGAWFEGKKDAEFKVHPDINEEMTDSQKQEATKLFELGKEKFGKMDQWSRHKWTCQYKEGFDKVWGARFPGASKTSSSSSSSRTATKKSRDRLRDAPKDCLEEARERFAKNRENSSKNSERDEILRKGFENWRTRTHPPKPTRKGNSTDVSTSVGVGENDSYKEVKVREEYPDGGWKSESRIYNSDGTETGGNWSDSSGRTAEWRSGPPSTTPAVPAY</sequence>
<feature type="compositionally biased region" description="Polar residues" evidence="1">
    <location>
        <begin position="237"/>
        <end position="247"/>
    </location>
</feature>
<evidence type="ECO:0000256" key="1">
    <source>
        <dbReference type="SAM" id="MobiDB-lite"/>
    </source>
</evidence>
<name>A0AAJ8LQ21_9TREE</name>
<proteinExistence type="predicted"/>
<feature type="compositionally biased region" description="Polar residues" evidence="1">
    <location>
        <begin position="301"/>
        <end position="311"/>
    </location>
</feature>
<feature type="region of interest" description="Disordered" evidence="1">
    <location>
        <begin position="162"/>
        <end position="311"/>
    </location>
</feature>
<keyword evidence="3" id="KW-1185">Reference proteome</keyword>
<accession>A0AAJ8LQ21</accession>
<feature type="compositionally biased region" description="Basic residues" evidence="1">
    <location>
        <begin position="227"/>
        <end position="236"/>
    </location>
</feature>
<reference evidence="2" key="1">
    <citation type="submission" date="2017-08" db="EMBL/GenBank/DDBJ databases">
        <authorList>
            <person name="Cuomo C."/>
            <person name="Billmyre B."/>
            <person name="Heitman J."/>
        </authorList>
    </citation>
    <scope>NUCLEOTIDE SEQUENCE</scope>
    <source>
        <strain evidence="2">CBS 12478</strain>
    </source>
</reference>
<feature type="region of interest" description="Disordered" evidence="1">
    <location>
        <begin position="1"/>
        <end position="37"/>
    </location>
</feature>
<feature type="compositionally biased region" description="Basic and acidic residues" evidence="1">
    <location>
        <begin position="185"/>
        <end position="226"/>
    </location>
</feature>
<protein>
    <submittedName>
        <fullName evidence="2">Uncharacterized protein</fullName>
    </submittedName>
</protein>
<evidence type="ECO:0000313" key="2">
    <source>
        <dbReference type="EMBL" id="WWD22606.1"/>
    </source>
</evidence>
<feature type="compositionally biased region" description="Polar residues" evidence="1">
    <location>
        <begin position="13"/>
        <end position="37"/>
    </location>
</feature>
<feature type="compositionally biased region" description="Polar residues" evidence="1">
    <location>
        <begin position="274"/>
        <end position="293"/>
    </location>
</feature>